<accession>A0A1C3T087</accession>
<organism evidence="2">
    <name type="scientific">Klebsiella pneumoniae</name>
    <dbReference type="NCBI Taxonomy" id="573"/>
    <lineage>
        <taxon>Bacteria</taxon>
        <taxon>Pseudomonadati</taxon>
        <taxon>Pseudomonadota</taxon>
        <taxon>Gammaproteobacteria</taxon>
        <taxon>Enterobacterales</taxon>
        <taxon>Enterobacteriaceae</taxon>
        <taxon>Klebsiella/Raoultella group</taxon>
        <taxon>Klebsiella</taxon>
        <taxon>Klebsiella pneumoniae complex</taxon>
    </lineage>
</organism>
<evidence type="ECO:0000313" key="2">
    <source>
        <dbReference type="EMBL" id="SCA95863.1"/>
    </source>
</evidence>
<feature type="transmembrane region" description="Helical" evidence="1">
    <location>
        <begin position="318"/>
        <end position="340"/>
    </location>
</feature>
<feature type="transmembrane region" description="Helical" evidence="1">
    <location>
        <begin position="352"/>
        <end position="370"/>
    </location>
</feature>
<feature type="transmembrane region" description="Helical" evidence="1">
    <location>
        <begin position="376"/>
        <end position="396"/>
    </location>
</feature>
<dbReference type="AlphaFoldDB" id="A0A1C3T087"/>
<sequence>MRKLGFIYKYIDQFFFSLLNVGTIAFVSKYLSSELAAKYILINTYASFSLIVVVALVITPFWVHSANRNSDNFVFGSKFAINLSLLTGIIISAVYILKQNGNYHDVIQIILVSVSYPMYDFLRRTLYVENKEIISAITTVVLSMFIGVGYWLLYLQGATSYQPYVYLLAIGLIIASCALLISNLIIRKTDAKEGNIEDKNYYHKIKEYFVYGRWSAISMICFWLSTQGLFVFLYGKISDDELVVSRLCLSLTGIISIYFASIENKLMPDLRRAYVSNDINYIKTQWKMYWRNGLLISIPLSLSIYVIYIFYYGGNLKYSIPFILLALYQILTGVFKYYAYVLKSAQKHKETFYSNLFGVVFTYILAYSFIFTAQNVIALMVLANGILCSVAYYFFLKKDGVLNEK</sequence>
<reference evidence="2" key="2">
    <citation type="submission" date="2016-08" db="EMBL/GenBank/DDBJ databases">
        <title>Klebsiella loci capsule.</title>
        <authorList>
            <person name="Holt K.E."/>
            <person name="Thomson N.R."/>
        </authorList>
    </citation>
    <scope>NUCLEOTIDE SEQUENCE</scope>
    <source>
        <strain evidence="2">INF149</strain>
    </source>
</reference>
<gene>
    <name evidence="2" type="primary">wzx</name>
    <name evidence="2" type="synonym">KL134_00007</name>
</gene>
<proteinExistence type="predicted"/>
<keyword evidence="1" id="KW-0812">Transmembrane</keyword>
<feature type="transmembrane region" description="Helical" evidence="1">
    <location>
        <begin position="165"/>
        <end position="186"/>
    </location>
</feature>
<feature type="transmembrane region" description="Helical" evidence="1">
    <location>
        <begin position="293"/>
        <end position="312"/>
    </location>
</feature>
<keyword evidence="1" id="KW-1133">Transmembrane helix</keyword>
<feature type="transmembrane region" description="Helical" evidence="1">
    <location>
        <begin position="7"/>
        <end position="27"/>
    </location>
</feature>
<feature type="transmembrane region" description="Helical" evidence="1">
    <location>
        <begin position="39"/>
        <end position="63"/>
    </location>
</feature>
<protein>
    <submittedName>
        <fullName evidence="2">Putative flippase</fullName>
    </submittedName>
</protein>
<name>A0A1C3T087_KLEPN</name>
<evidence type="ECO:0000256" key="1">
    <source>
        <dbReference type="SAM" id="Phobius"/>
    </source>
</evidence>
<keyword evidence="1" id="KW-0472">Membrane</keyword>
<feature type="transmembrane region" description="Helical" evidence="1">
    <location>
        <begin position="214"/>
        <end position="237"/>
    </location>
</feature>
<feature type="transmembrane region" description="Helical" evidence="1">
    <location>
        <begin position="243"/>
        <end position="262"/>
    </location>
</feature>
<feature type="transmembrane region" description="Helical" evidence="1">
    <location>
        <begin position="75"/>
        <end position="97"/>
    </location>
</feature>
<dbReference type="EMBL" id="LT603710">
    <property type="protein sequence ID" value="SCA95863.1"/>
    <property type="molecule type" value="Genomic_DNA"/>
</dbReference>
<feature type="transmembrane region" description="Helical" evidence="1">
    <location>
        <begin position="134"/>
        <end position="153"/>
    </location>
</feature>
<reference evidence="2" key="1">
    <citation type="submission" date="2016-07" db="EMBL/GenBank/DDBJ databases">
        <authorList>
            <person name="Informatics P."/>
        </authorList>
    </citation>
    <scope>NUCLEOTIDE SEQUENCE</scope>
    <source>
        <strain evidence="2">INF149</strain>
    </source>
</reference>
<dbReference type="RefSeq" id="WP_021571913.1">
    <property type="nucleotide sequence ID" value="NZ_CAAHBJ010000001.1"/>
</dbReference>